<feature type="transmembrane region" description="Helical" evidence="2">
    <location>
        <begin position="99"/>
        <end position="119"/>
    </location>
</feature>
<evidence type="ECO:0000256" key="2">
    <source>
        <dbReference type="SAM" id="Phobius"/>
    </source>
</evidence>
<keyword evidence="2" id="KW-1133">Transmembrane helix</keyword>
<evidence type="ECO:0000313" key="4">
    <source>
        <dbReference type="Proteomes" id="UP000747399"/>
    </source>
</evidence>
<feature type="compositionally biased region" description="Basic and acidic residues" evidence="1">
    <location>
        <begin position="68"/>
        <end position="78"/>
    </location>
</feature>
<evidence type="ECO:0000313" key="3">
    <source>
        <dbReference type="EMBL" id="GIL63896.1"/>
    </source>
</evidence>
<protein>
    <submittedName>
        <fullName evidence="3">Uncharacterized protein</fullName>
    </submittedName>
</protein>
<accession>A0A8J4BRA5</accession>
<sequence>MSCLNRSIRGIGTVRASPSRPLRRVRQIAPRAAEAKQDSATTSGTSPSASSDKPTFTREFTANGARIIETDGKLSGPEDEKDFWEGENMSTFGEVMERFFIPGLVVLGLICGGIAARSYNDEADVFISPPPGPDADVVIIPAGALAPAPVVVEAPAVPSTGSE</sequence>
<comment type="caution">
    <text evidence="3">The sequence shown here is derived from an EMBL/GenBank/DDBJ whole genome shotgun (WGS) entry which is preliminary data.</text>
</comment>
<name>A0A8J4BRA5_9CHLO</name>
<reference evidence="3" key="1">
    <citation type="journal article" date="2021" name="Proc. Natl. Acad. Sci. U.S.A.">
        <title>Three genomes in the algal genus Volvox reveal the fate of a haploid sex-determining region after a transition to homothallism.</title>
        <authorList>
            <person name="Yamamoto K."/>
            <person name="Hamaji T."/>
            <person name="Kawai-Toyooka H."/>
            <person name="Matsuzaki R."/>
            <person name="Takahashi F."/>
            <person name="Nishimura Y."/>
            <person name="Kawachi M."/>
            <person name="Noguchi H."/>
            <person name="Minakuchi Y."/>
            <person name="Umen J.G."/>
            <person name="Toyoda A."/>
            <person name="Nozaki H."/>
        </authorList>
    </citation>
    <scope>NUCLEOTIDE SEQUENCE</scope>
    <source>
        <strain evidence="3">NIES-3780</strain>
    </source>
</reference>
<proteinExistence type="predicted"/>
<feature type="compositionally biased region" description="Low complexity" evidence="1">
    <location>
        <begin position="39"/>
        <end position="51"/>
    </location>
</feature>
<keyword evidence="2" id="KW-0472">Membrane</keyword>
<gene>
    <name evidence="3" type="ORF">Vafri_17909</name>
</gene>
<dbReference type="EMBL" id="BNCO01000061">
    <property type="protein sequence ID" value="GIL63896.1"/>
    <property type="molecule type" value="Genomic_DNA"/>
</dbReference>
<organism evidence="3 4">
    <name type="scientific">Volvox africanus</name>
    <dbReference type="NCBI Taxonomy" id="51714"/>
    <lineage>
        <taxon>Eukaryota</taxon>
        <taxon>Viridiplantae</taxon>
        <taxon>Chlorophyta</taxon>
        <taxon>core chlorophytes</taxon>
        <taxon>Chlorophyceae</taxon>
        <taxon>CS clade</taxon>
        <taxon>Chlamydomonadales</taxon>
        <taxon>Volvocaceae</taxon>
        <taxon>Volvox</taxon>
    </lineage>
</organism>
<keyword evidence="4" id="KW-1185">Reference proteome</keyword>
<feature type="region of interest" description="Disordered" evidence="1">
    <location>
        <begin position="15"/>
        <end position="84"/>
    </location>
</feature>
<dbReference type="AlphaFoldDB" id="A0A8J4BRA5"/>
<dbReference type="Proteomes" id="UP000747399">
    <property type="component" value="Unassembled WGS sequence"/>
</dbReference>
<evidence type="ECO:0000256" key="1">
    <source>
        <dbReference type="SAM" id="MobiDB-lite"/>
    </source>
</evidence>
<keyword evidence="2" id="KW-0812">Transmembrane</keyword>